<dbReference type="RefSeq" id="WP_322877448.1">
    <property type="nucleotide sequence ID" value="NZ_JAVMIP010000003.1"/>
</dbReference>
<keyword evidence="2" id="KW-1185">Reference proteome</keyword>
<evidence type="ECO:0000313" key="1">
    <source>
        <dbReference type="EMBL" id="MDS3860162.1"/>
    </source>
</evidence>
<dbReference type="Proteomes" id="UP001268256">
    <property type="component" value="Unassembled WGS sequence"/>
</dbReference>
<evidence type="ECO:0000313" key="2">
    <source>
        <dbReference type="Proteomes" id="UP001268256"/>
    </source>
</evidence>
<name>A0AAE4FRW9_9CYAN</name>
<dbReference type="EMBL" id="JAVMIP010000003">
    <property type="protein sequence ID" value="MDS3860162.1"/>
    <property type="molecule type" value="Genomic_DNA"/>
</dbReference>
<comment type="caution">
    <text evidence="1">The sequence shown here is derived from an EMBL/GenBank/DDBJ whole genome shotgun (WGS) entry which is preliminary data.</text>
</comment>
<proteinExistence type="predicted"/>
<sequence length="77" mass="8497">MEPRFKHVQNENSVVSLSMGEFRLSLLLNPLVQGIISDSYQFLDDLASAISELNKGYVELNPEISTTGVDAELLELG</sequence>
<dbReference type="AlphaFoldDB" id="A0AAE4FRW9"/>
<protein>
    <submittedName>
        <fullName evidence="1">Uncharacterized protein</fullName>
    </submittedName>
</protein>
<gene>
    <name evidence="1" type="ORF">RIF25_05025</name>
</gene>
<organism evidence="1 2">
    <name type="scientific">Pseudocalidococcus azoricus BACA0444</name>
    <dbReference type="NCBI Taxonomy" id="2918990"/>
    <lineage>
        <taxon>Bacteria</taxon>
        <taxon>Bacillati</taxon>
        <taxon>Cyanobacteriota</taxon>
        <taxon>Cyanophyceae</taxon>
        <taxon>Acaryochloridales</taxon>
        <taxon>Thermosynechococcaceae</taxon>
        <taxon>Pseudocalidococcus</taxon>
        <taxon>Pseudocalidococcus azoricus</taxon>
    </lineage>
</organism>
<accession>A0AAE4FRW9</accession>
<reference evidence="2" key="1">
    <citation type="submission" date="2023-07" db="EMBL/GenBank/DDBJ databases">
        <authorList>
            <person name="Luz R."/>
            <person name="Cordeiro R."/>
            <person name="Fonseca A."/>
            <person name="Goncalves V."/>
        </authorList>
    </citation>
    <scope>NUCLEOTIDE SEQUENCE [LARGE SCALE GENOMIC DNA]</scope>
    <source>
        <strain evidence="2">BACA0444</strain>
    </source>
</reference>